<accession>A0A4Y8PII8</accession>
<protein>
    <submittedName>
        <fullName evidence="1">Uncharacterized protein</fullName>
    </submittedName>
</protein>
<organism evidence="1 2">
    <name type="scientific">Methylacidiphilum caldifontis</name>
    <dbReference type="NCBI Taxonomy" id="2795386"/>
    <lineage>
        <taxon>Bacteria</taxon>
        <taxon>Pseudomonadati</taxon>
        <taxon>Verrucomicrobiota</taxon>
        <taxon>Methylacidiphilae</taxon>
        <taxon>Methylacidiphilales</taxon>
        <taxon>Methylacidiphilaceae</taxon>
        <taxon>Methylacidiphilum (ex Ratnadevi et al. 2023)</taxon>
    </lineage>
</organism>
<dbReference type="AlphaFoldDB" id="A0A4Y8PII8"/>
<evidence type="ECO:0000313" key="2">
    <source>
        <dbReference type="Proteomes" id="UP000297713"/>
    </source>
</evidence>
<name>A0A4Y8PII8_9BACT</name>
<sequence>MAIFLLCSERPKIIWGIERKETANGSSRHALREIIVSLRIKIPWPKERKNFLDGIQFQNRPLNLLHSK</sequence>
<gene>
    <name evidence="1" type="ORF">A7Q10_03340</name>
</gene>
<evidence type="ECO:0000313" key="1">
    <source>
        <dbReference type="EMBL" id="TFE72917.1"/>
    </source>
</evidence>
<proteinExistence type="predicted"/>
<keyword evidence="2" id="KW-1185">Reference proteome</keyword>
<reference evidence="1 2" key="1">
    <citation type="submission" date="2016-05" db="EMBL/GenBank/DDBJ databases">
        <title>Diversity and Homogeneity among Thermoacidophilic Verrucomicrobia Methanotrophs Linked with Geographical Origin.</title>
        <authorList>
            <person name="Erikstad H.-A."/>
            <person name="Smestad N.B."/>
            <person name="Ceballos R.M."/>
            <person name="Birkeland N.-K."/>
        </authorList>
    </citation>
    <scope>NUCLEOTIDE SEQUENCE [LARGE SCALE GENOMIC DNA]</scope>
    <source>
        <strain evidence="1 2">Phi</strain>
    </source>
</reference>
<dbReference type="Proteomes" id="UP000297713">
    <property type="component" value="Unassembled WGS sequence"/>
</dbReference>
<comment type="caution">
    <text evidence="1">The sequence shown here is derived from an EMBL/GenBank/DDBJ whole genome shotgun (WGS) entry which is preliminary data.</text>
</comment>
<dbReference type="EMBL" id="LXQC01000013">
    <property type="protein sequence ID" value="TFE72917.1"/>
    <property type="molecule type" value="Genomic_DNA"/>
</dbReference>